<dbReference type="PANTHER" id="PTHR46696:SF1">
    <property type="entry name" value="CYTOCHROME P450 YJIB-RELATED"/>
    <property type="match status" value="1"/>
</dbReference>
<dbReference type="GO" id="GO:0004497">
    <property type="term" value="F:monooxygenase activity"/>
    <property type="evidence" value="ECO:0007669"/>
    <property type="project" value="InterPro"/>
</dbReference>
<dbReference type="PRINTS" id="PR00359">
    <property type="entry name" value="BP450"/>
</dbReference>
<evidence type="ECO:0008006" key="5">
    <source>
        <dbReference type="Google" id="ProtNLM"/>
    </source>
</evidence>
<accession>A0A0B5F3M1</accession>
<reference evidence="3 4" key="1">
    <citation type="submission" date="2015-01" db="EMBL/GenBank/DDBJ databases">
        <title>Enhanced salinomycin production by adjusting the supply of polyketide extender units in Streptomyce albus DSM 41398.</title>
        <authorList>
            <person name="Lu C."/>
        </authorList>
    </citation>
    <scope>NUCLEOTIDE SEQUENCE [LARGE SCALE GENOMIC DNA]</scope>
    <source>
        <strain evidence="4">ATCC 21838 / DSM 41398 / FERM P-419 / JCM 4703 / NBRC 107858</strain>
    </source>
</reference>
<dbReference type="PANTHER" id="PTHR46696">
    <property type="entry name" value="P450, PUTATIVE (EUROFUNG)-RELATED"/>
    <property type="match status" value="1"/>
</dbReference>
<feature type="compositionally biased region" description="Low complexity" evidence="2">
    <location>
        <begin position="410"/>
        <end position="426"/>
    </location>
</feature>
<dbReference type="GO" id="GO:0005506">
    <property type="term" value="F:iron ion binding"/>
    <property type="evidence" value="ECO:0007669"/>
    <property type="project" value="InterPro"/>
</dbReference>
<sequence length="460" mass="50361">MSFPPPPYYRLHTEDFAQRRHEYYADMRRHYGDLAPIELVDGVFGYLVVSHRAAADVLHDTETWTKDSTDWAAQWPEDHPILGMLGPRPNPMFTDGADHARHRGVTADAFAMIEPHHLRDMVRDVADQLIDTFAADGEADLVARYARPLPSYVFNRLFGRDDFFAPRLVDGLAKMMEGGREADAGKKAFEAYLMELIAEKRENPGRNLTTWMLQHPAGLDPVEIVHQVVLTFGAGQEPTTNLIASPLARLLRDDELYNQVVSGTLDVIPAIDRVLADQPPISNYGAHYPRQDLTFHGRGIPAHTLVMIGYEAIGTDPRGPGCAASGRGSHLAWSMGPHACPVPGTAMSIAETALTQLIHRLPDLELAVPETELRLRKGPFHHALASLPARFSPVRVATRGEIPWPSNPFTPGASTPSTSTAPTSPAKPHGYESWGTWLPSSCPAGYGPGHPPATASSNPS</sequence>
<protein>
    <recommendedName>
        <fullName evidence="5">Cytochrome P450</fullName>
    </recommendedName>
</protein>
<keyword evidence="4" id="KW-1185">Reference proteome</keyword>
<organism evidence="3 4">
    <name type="scientific">Streptomyces albus (strain ATCC 21838 / DSM 41398 / FERM P-419 / JCM 4703 / NBRC 107858)</name>
    <dbReference type="NCBI Taxonomy" id="1081613"/>
    <lineage>
        <taxon>Bacteria</taxon>
        <taxon>Bacillati</taxon>
        <taxon>Actinomycetota</taxon>
        <taxon>Actinomycetes</taxon>
        <taxon>Kitasatosporales</taxon>
        <taxon>Streptomycetaceae</taxon>
        <taxon>Streptomyces</taxon>
    </lineage>
</organism>
<name>A0A0B5F3M1_STRA4</name>
<dbReference type="InterPro" id="IPR036396">
    <property type="entry name" value="Cyt_P450_sf"/>
</dbReference>
<evidence type="ECO:0000313" key="3">
    <source>
        <dbReference type="EMBL" id="AJE84877.1"/>
    </source>
</evidence>
<dbReference type="Gene3D" id="1.10.630.10">
    <property type="entry name" value="Cytochrome P450"/>
    <property type="match status" value="1"/>
</dbReference>
<evidence type="ECO:0000256" key="2">
    <source>
        <dbReference type="SAM" id="MobiDB-lite"/>
    </source>
</evidence>
<dbReference type="AlphaFoldDB" id="A0A0B5F3M1"/>
<dbReference type="EMBL" id="CP010519">
    <property type="protein sequence ID" value="AJE84877.1"/>
    <property type="molecule type" value="Genomic_DNA"/>
</dbReference>
<proteinExistence type="inferred from homology"/>
<dbReference type="GO" id="GO:0020037">
    <property type="term" value="F:heme binding"/>
    <property type="evidence" value="ECO:0007669"/>
    <property type="project" value="InterPro"/>
</dbReference>
<gene>
    <name evidence="3" type="ORF">SLNWT_4501</name>
</gene>
<dbReference type="SUPFAM" id="SSF48264">
    <property type="entry name" value="Cytochrome P450"/>
    <property type="match status" value="1"/>
</dbReference>
<dbReference type="Proteomes" id="UP000031523">
    <property type="component" value="Chromosome"/>
</dbReference>
<comment type="similarity">
    <text evidence="1">Belongs to the cytochrome P450 family.</text>
</comment>
<feature type="region of interest" description="Disordered" evidence="2">
    <location>
        <begin position="401"/>
        <end position="434"/>
    </location>
</feature>
<dbReference type="KEGG" id="sals:SLNWT_4501"/>
<dbReference type="InterPro" id="IPR002397">
    <property type="entry name" value="Cyt_P450_B"/>
</dbReference>
<evidence type="ECO:0000313" key="4">
    <source>
        <dbReference type="Proteomes" id="UP000031523"/>
    </source>
</evidence>
<evidence type="ECO:0000256" key="1">
    <source>
        <dbReference type="ARBA" id="ARBA00010617"/>
    </source>
</evidence>
<dbReference type="GO" id="GO:0016705">
    <property type="term" value="F:oxidoreductase activity, acting on paired donors, with incorporation or reduction of molecular oxygen"/>
    <property type="evidence" value="ECO:0007669"/>
    <property type="project" value="InterPro"/>
</dbReference>